<comment type="caution">
    <text evidence="4">The sequence shown here is derived from an EMBL/GenBank/DDBJ whole genome shotgun (WGS) entry which is preliminary data.</text>
</comment>
<gene>
    <name evidence="4" type="ORF">QXL92_20900</name>
</gene>
<dbReference type="Gene3D" id="3.30.565.10">
    <property type="entry name" value="Histidine kinase-like ATPase, C-terminal domain"/>
    <property type="match status" value="1"/>
</dbReference>
<dbReference type="InterPro" id="IPR052016">
    <property type="entry name" value="Bact_Sigma-Reg"/>
</dbReference>
<dbReference type="SUPFAM" id="SSF55874">
    <property type="entry name" value="ATPase domain of HSP90 chaperone/DNA topoisomerase II/histidine kinase"/>
    <property type="match status" value="1"/>
</dbReference>
<dbReference type="EMBL" id="JAUFSA010000001">
    <property type="protein sequence ID" value="MDP7737208.1"/>
    <property type="molecule type" value="Genomic_DNA"/>
</dbReference>
<dbReference type="Gene3D" id="3.30.450.40">
    <property type="match status" value="1"/>
</dbReference>
<dbReference type="InterPro" id="IPR001932">
    <property type="entry name" value="PPM-type_phosphatase-like_dom"/>
</dbReference>
<reference evidence="4" key="1">
    <citation type="submission" date="2023-06" db="EMBL/GenBank/DDBJ databases">
        <title>Identification of two novel mycobacterium reveal diversities and complexities of Mycobacterium gordonae clade.</title>
        <authorList>
            <person name="Matsumoto Y."/>
            <person name="Nakamura S."/>
            <person name="Motooka D."/>
            <person name="Fukushima K."/>
        </authorList>
    </citation>
    <scope>NUCLEOTIDE SEQUENCE</scope>
    <source>
        <strain evidence="4">TY812</strain>
    </source>
</reference>
<dbReference type="Pfam" id="PF13581">
    <property type="entry name" value="HATPase_c_2"/>
    <property type="match status" value="1"/>
</dbReference>
<dbReference type="CDD" id="cd16936">
    <property type="entry name" value="HATPase_RsbW-like"/>
    <property type="match status" value="1"/>
</dbReference>
<dbReference type="Gene3D" id="3.30.450.20">
    <property type="entry name" value="PAS domain"/>
    <property type="match status" value="1"/>
</dbReference>
<dbReference type="InterPro" id="IPR003018">
    <property type="entry name" value="GAF"/>
</dbReference>
<dbReference type="RefSeq" id="WP_133436760.1">
    <property type="nucleotide sequence ID" value="NZ_JAUFSA010000001.1"/>
</dbReference>
<organism evidence="4 5">
    <name type="scientific">Mycobacterium paragordonae</name>
    <dbReference type="NCBI Taxonomy" id="1389713"/>
    <lineage>
        <taxon>Bacteria</taxon>
        <taxon>Bacillati</taxon>
        <taxon>Actinomycetota</taxon>
        <taxon>Actinomycetes</taxon>
        <taxon>Mycobacteriales</taxon>
        <taxon>Mycobacteriaceae</taxon>
        <taxon>Mycobacterium</taxon>
    </lineage>
</organism>
<accession>A0A4R5WR34</accession>
<evidence type="ECO:0000256" key="1">
    <source>
        <dbReference type="ARBA" id="ARBA00022801"/>
    </source>
</evidence>
<sequence>MNFPPLPADLTTAVKLGGEMGRKFADFDWAAHPLGPPRDWAAEIRTTVANTLTSRSPTIVFLRAPELFVWHNDAYLSLLEEKNPGALGRTARELWWEDWDQIGPLLTGVMSTGVATWSHGLMLPVVRESAPRNFTFAVNPVLGSDGAVSAVTAAITGLADSAGPAARQRAEQSAGLLQLDAAVQAADSIAGLLDAVLRSPFASGDAPAAAIGVVVDGEDHVQFEFAGTLPAELRDRYHVARLDSPLVGVDVIASGQRMVIPDTLDLPERYSHAVNDTASSVRACVAHPLRAGSGRVVGVLTLLWPHTRRFTDSELELFARTADITASALDRIRLAAREHRIAVDFQEHLLDLDRGSTAAVVAAVYQPAGDAIRVGGDWFSATGLDHPDRIGVSVGDVVGHGLPAAIVMSRLRAAVTVSALTAHDPASVLGALDRYALTVAGARCATVAYAAIDTSTEPARISYLCAGHPYPLLVSPEQDPVYLEEGRRPPVATNASPDASVTATADLPPGSLVLLYTDGLIERAGETLDNGFDRLRAVAAECADLPVESVCAEVLHRMTPPGGYRDDVVVLAARPRHAGSRSFAMVVPATSAHVPAARTRLREWLVANDVVREEEILLAVSEAVTNAIEHGSGCEARKTVSIEAFLRRDAVSISVSDSGRWVGDSSASRRSRRRGRGLTLISGLADQVETVRTSGGTRVTLSFNSAG</sequence>
<dbReference type="AlphaFoldDB" id="A0A4R5WR34"/>
<dbReference type="InterPro" id="IPR036890">
    <property type="entry name" value="HATPase_C_sf"/>
</dbReference>
<dbReference type="SMART" id="SM00331">
    <property type="entry name" value="PP2C_SIG"/>
    <property type="match status" value="1"/>
</dbReference>
<dbReference type="PANTHER" id="PTHR43156:SF2">
    <property type="entry name" value="STAGE II SPORULATION PROTEIN E"/>
    <property type="match status" value="1"/>
</dbReference>
<dbReference type="SUPFAM" id="SSF55781">
    <property type="entry name" value="GAF domain-like"/>
    <property type="match status" value="1"/>
</dbReference>
<dbReference type="InterPro" id="IPR003594">
    <property type="entry name" value="HATPase_dom"/>
</dbReference>
<evidence type="ECO:0000259" key="2">
    <source>
        <dbReference type="SMART" id="SM00065"/>
    </source>
</evidence>
<dbReference type="Gene3D" id="3.60.40.10">
    <property type="entry name" value="PPM-type phosphatase domain"/>
    <property type="match status" value="1"/>
</dbReference>
<dbReference type="SMART" id="SM00065">
    <property type="entry name" value="GAF"/>
    <property type="match status" value="1"/>
</dbReference>
<dbReference type="Proteomes" id="UP001229081">
    <property type="component" value="Unassembled WGS sequence"/>
</dbReference>
<dbReference type="Pfam" id="PF13185">
    <property type="entry name" value="GAF_2"/>
    <property type="match status" value="1"/>
</dbReference>
<dbReference type="InterPro" id="IPR036457">
    <property type="entry name" value="PPM-type-like_dom_sf"/>
</dbReference>
<keyword evidence="1" id="KW-0378">Hydrolase</keyword>
<name>A0A4R5WR34_9MYCO</name>
<evidence type="ECO:0000313" key="4">
    <source>
        <dbReference type="EMBL" id="MDP7737208.1"/>
    </source>
</evidence>
<evidence type="ECO:0000259" key="3">
    <source>
        <dbReference type="SMART" id="SM00331"/>
    </source>
</evidence>
<dbReference type="PANTHER" id="PTHR43156">
    <property type="entry name" value="STAGE II SPORULATION PROTEIN E-RELATED"/>
    <property type="match status" value="1"/>
</dbReference>
<feature type="domain" description="GAF" evidence="2">
    <location>
        <begin position="188"/>
        <end position="339"/>
    </location>
</feature>
<dbReference type="GO" id="GO:0016791">
    <property type="term" value="F:phosphatase activity"/>
    <property type="evidence" value="ECO:0007669"/>
    <property type="project" value="TreeGrafter"/>
</dbReference>
<dbReference type="Pfam" id="PF07228">
    <property type="entry name" value="SpoIIE"/>
    <property type="match status" value="1"/>
</dbReference>
<evidence type="ECO:0000313" key="5">
    <source>
        <dbReference type="Proteomes" id="UP001229081"/>
    </source>
</evidence>
<feature type="domain" description="PPM-type phosphatase" evidence="3">
    <location>
        <begin position="359"/>
        <end position="575"/>
    </location>
</feature>
<dbReference type="InterPro" id="IPR029016">
    <property type="entry name" value="GAF-like_dom_sf"/>
</dbReference>
<proteinExistence type="predicted"/>
<protein>
    <submittedName>
        <fullName evidence="4">SpoIIE family protein phosphatase</fullName>
    </submittedName>
</protein>